<dbReference type="Gene3D" id="3.40.50.720">
    <property type="entry name" value="NAD(P)-binding Rossmann-like Domain"/>
    <property type="match status" value="1"/>
</dbReference>
<gene>
    <name evidence="1" type="ORF">HME9304_02175</name>
</gene>
<keyword evidence="2" id="KW-1185">Reference proteome</keyword>
<name>A0A2Z4LTB6_9FLAO</name>
<proteinExistence type="predicted"/>
<evidence type="ECO:0000313" key="1">
    <source>
        <dbReference type="EMBL" id="AWX45165.1"/>
    </source>
</evidence>
<dbReference type="GO" id="GO:0008641">
    <property type="term" value="F:ubiquitin-like modifier activating enzyme activity"/>
    <property type="evidence" value="ECO:0007669"/>
    <property type="project" value="InterPro"/>
</dbReference>
<dbReference type="Proteomes" id="UP000248536">
    <property type="component" value="Chromosome"/>
</dbReference>
<dbReference type="AlphaFoldDB" id="A0A2Z4LTB6"/>
<evidence type="ECO:0008006" key="3">
    <source>
        <dbReference type="Google" id="ProtNLM"/>
    </source>
</evidence>
<organism evidence="1 2">
    <name type="scientific">Flagellimonas maritima</name>
    <dbReference type="NCBI Taxonomy" id="1383885"/>
    <lineage>
        <taxon>Bacteria</taxon>
        <taxon>Pseudomonadati</taxon>
        <taxon>Bacteroidota</taxon>
        <taxon>Flavobacteriia</taxon>
        <taxon>Flavobacteriales</taxon>
        <taxon>Flavobacteriaceae</taxon>
        <taxon>Flagellimonas</taxon>
    </lineage>
</organism>
<dbReference type="InterPro" id="IPR022291">
    <property type="entry name" value="Bacteriocin_synth_cyclodeHase"/>
</dbReference>
<dbReference type="NCBIfam" id="TIGR03882">
    <property type="entry name" value="cyclo_dehyd_2"/>
    <property type="match status" value="1"/>
</dbReference>
<dbReference type="RefSeq" id="WP_112378578.1">
    <property type="nucleotide sequence ID" value="NZ_CP030104.1"/>
</dbReference>
<dbReference type="EMBL" id="CP030104">
    <property type="protein sequence ID" value="AWX45165.1"/>
    <property type="molecule type" value="Genomic_DNA"/>
</dbReference>
<dbReference type="SUPFAM" id="SSF69572">
    <property type="entry name" value="Activating enzymes of the ubiquitin-like proteins"/>
    <property type="match status" value="1"/>
</dbReference>
<reference evidence="1 2" key="1">
    <citation type="submission" date="2018-06" db="EMBL/GenBank/DDBJ databases">
        <title>Spongiibacterium sp. HME9304 Genome sequencing and assembly.</title>
        <authorList>
            <person name="Kang H."/>
            <person name="Kim H."/>
            <person name="Joh K."/>
        </authorList>
    </citation>
    <scope>NUCLEOTIDE SEQUENCE [LARGE SCALE GENOMIC DNA]</scope>
    <source>
        <strain evidence="1 2">HME9304</strain>
    </source>
</reference>
<evidence type="ECO:0000313" key="2">
    <source>
        <dbReference type="Proteomes" id="UP000248536"/>
    </source>
</evidence>
<protein>
    <recommendedName>
        <fullName evidence="3">TOMM leader peptide-binding protein</fullName>
    </recommendedName>
</protein>
<dbReference type="OrthoDB" id="1074280at2"/>
<dbReference type="InterPro" id="IPR035985">
    <property type="entry name" value="Ubiquitin-activating_enz"/>
</dbReference>
<sequence>MLHNYDIFEDVENNVYQVRTKGDVFLVRFDSDQKKNIFFEIVTLCKNKEIPYLDLMKKLKKKFDEPIVLGVVQELKECGIFNEYYVNPIEKKNGISLNLQGGQTNFSRIQTTKRLEILGSGELFDTFKTLTNNKDYGEVYFSTLNGKNDFKIIDTALKRADLIILENNRWNPALLEYINGEALQMNKAWMLVRGMWSGKGSIGPLFFGKETGCYECLSARIKSNIEHLSHFMAYESHLLTNAKSAKPDWIPTGFQDIIATMALYDSLKFLSEWDVPETYGNIVNISPALTIEKHKLLKNPLCKTCKPQLEYNLSPWVDYISLNQ</sequence>
<accession>A0A2Z4LTB6</accession>
<dbReference type="KEGG" id="spon:HME9304_02175"/>